<sequence>MILESYEKDLMTHEQMQARADALFDEFSSKLDDILANASEEIEHLVSNYEEYIKYKDLQDEIKAQARAFF</sequence>
<dbReference type="Proteomes" id="UP000189728">
    <property type="component" value="Unassembled WGS sequence"/>
</dbReference>
<evidence type="ECO:0000313" key="2">
    <source>
        <dbReference type="Proteomes" id="UP000189728"/>
    </source>
</evidence>
<reference evidence="1 2" key="1">
    <citation type="submission" date="2016-08" db="EMBL/GenBank/DDBJ databases">
        <title>Campylobacter species from sea mammals.</title>
        <authorList>
            <person name="Gilbert M.J."/>
            <person name="Byrne B.A."/>
            <person name="Zomer A.L."/>
            <person name="Wagenaar J.A."/>
        </authorList>
    </citation>
    <scope>NUCLEOTIDE SEQUENCE [LARGE SCALE GENOMIC DNA]</scope>
    <source>
        <strain evidence="1 2">1105248</strain>
    </source>
</reference>
<dbReference type="EMBL" id="MCRK01000036">
    <property type="protein sequence ID" value="OPA77361.1"/>
    <property type="molecule type" value="Genomic_DNA"/>
</dbReference>
<dbReference type="RefSeq" id="WP_069637514.1">
    <property type="nucleotide sequence ID" value="NZ_MCRK01000036.1"/>
</dbReference>
<proteinExistence type="predicted"/>
<dbReference type="AlphaFoldDB" id="A0AAX0LBF7"/>
<protein>
    <submittedName>
        <fullName evidence="1">Uncharacterized protein</fullName>
    </submittedName>
</protein>
<comment type="caution">
    <text evidence="1">The sequence shown here is derived from an EMBL/GenBank/DDBJ whole genome shotgun (WGS) entry which is preliminary data.</text>
</comment>
<evidence type="ECO:0000313" key="1">
    <source>
        <dbReference type="EMBL" id="OPA77361.1"/>
    </source>
</evidence>
<name>A0AAX0LBF7_9BACT</name>
<organism evidence="1 2">
    <name type="scientific">Campylobacter pinnipediorum subsp. pinnipediorum</name>
    <dbReference type="NCBI Taxonomy" id="1660067"/>
    <lineage>
        <taxon>Bacteria</taxon>
        <taxon>Pseudomonadati</taxon>
        <taxon>Campylobacterota</taxon>
        <taxon>Epsilonproteobacteria</taxon>
        <taxon>Campylobacterales</taxon>
        <taxon>Campylobacteraceae</taxon>
        <taxon>Campylobacter</taxon>
    </lineage>
</organism>
<gene>
    <name evidence="1" type="ORF">BFG04_04505</name>
</gene>
<accession>A0AAX0LBF7</accession>